<gene>
    <name evidence="2" type="ORF">GCM10009668_07760</name>
</gene>
<dbReference type="Gene3D" id="3.40.50.2000">
    <property type="entry name" value="Glycogen Phosphorylase B"/>
    <property type="match status" value="1"/>
</dbReference>
<dbReference type="Pfam" id="PF04101">
    <property type="entry name" value="Glyco_tran_28_C"/>
    <property type="match status" value="1"/>
</dbReference>
<protein>
    <recommendedName>
        <fullName evidence="1">Glycosyl transferase family 28 C-terminal domain-containing protein</fullName>
    </recommendedName>
</protein>
<dbReference type="PANTHER" id="PTHR21015:SF22">
    <property type="entry name" value="GLYCOSYLTRANSFERASE"/>
    <property type="match status" value="1"/>
</dbReference>
<keyword evidence="3" id="KW-1185">Reference proteome</keyword>
<dbReference type="InterPro" id="IPR007235">
    <property type="entry name" value="Glyco_trans_28_C"/>
</dbReference>
<dbReference type="RefSeq" id="WP_343991556.1">
    <property type="nucleotide sequence ID" value="NZ_BAAALG010000002.1"/>
</dbReference>
<dbReference type="SUPFAM" id="SSF53756">
    <property type="entry name" value="UDP-Glycosyltransferase/glycogen phosphorylase"/>
    <property type="match status" value="1"/>
</dbReference>
<evidence type="ECO:0000313" key="3">
    <source>
        <dbReference type="Proteomes" id="UP001501581"/>
    </source>
</evidence>
<sequence length="338" mass="35796">MIGYYIHHQGRGHLHRATRLARELNGDVTGLSSLPRSDDWPGDWVQLPPDDLATAPVDPQARGALHWAPVGDLGNALRMQTISTWLTTHRPELMVSDVSAEVALLSRLHGVRVATVVLPGERGDPAHVLGRSVSDLLVAFWPSHASEMVSGLSAADAARLHRLGAVARCCPLGTDHPPEEGDGQARRVVVLGGAGGGGPTNAELALAQAATPDWEWRFLGGAGGPWVDDPHPFLRAADVVVTHAGEGALAEVAAARRPAVVLPQPRPHYEQFATARALAHGSWPAVVAGDAAAADWPSLLKRAAGLDGQRWSGWCDGLAPSRFARLVDEFLGDARRSA</sequence>
<evidence type="ECO:0000259" key="1">
    <source>
        <dbReference type="Pfam" id="PF04101"/>
    </source>
</evidence>
<dbReference type="EMBL" id="BAAALG010000002">
    <property type="protein sequence ID" value="GAA1094427.1"/>
    <property type="molecule type" value="Genomic_DNA"/>
</dbReference>
<dbReference type="PANTHER" id="PTHR21015">
    <property type="entry name" value="UDP-N-ACETYLGLUCOSAMINE--N-ACETYLMURAMYL-(PENTAPEPTIDE) PYROPHOSPHORYL-UNDECAPRENOL N-ACETYLGLUCOSAMINE TRANSFERASE 1"/>
    <property type="match status" value="1"/>
</dbReference>
<feature type="domain" description="Glycosyl transferase family 28 C-terminal" evidence="1">
    <location>
        <begin position="231"/>
        <end position="279"/>
    </location>
</feature>
<comment type="caution">
    <text evidence="2">The sequence shown here is derived from an EMBL/GenBank/DDBJ whole genome shotgun (WGS) entry which is preliminary data.</text>
</comment>
<organism evidence="2 3">
    <name type="scientific">Nocardioides dubius</name>
    <dbReference type="NCBI Taxonomy" id="317019"/>
    <lineage>
        <taxon>Bacteria</taxon>
        <taxon>Bacillati</taxon>
        <taxon>Actinomycetota</taxon>
        <taxon>Actinomycetes</taxon>
        <taxon>Propionibacteriales</taxon>
        <taxon>Nocardioidaceae</taxon>
        <taxon>Nocardioides</taxon>
    </lineage>
</organism>
<evidence type="ECO:0000313" key="2">
    <source>
        <dbReference type="EMBL" id="GAA1094427.1"/>
    </source>
</evidence>
<proteinExistence type="predicted"/>
<name>A0ABN1TP60_9ACTN</name>
<dbReference type="Proteomes" id="UP001501581">
    <property type="component" value="Unassembled WGS sequence"/>
</dbReference>
<accession>A0ABN1TP60</accession>
<reference evidence="2 3" key="1">
    <citation type="journal article" date="2019" name="Int. J. Syst. Evol. Microbiol.">
        <title>The Global Catalogue of Microorganisms (GCM) 10K type strain sequencing project: providing services to taxonomists for standard genome sequencing and annotation.</title>
        <authorList>
            <consortium name="The Broad Institute Genomics Platform"/>
            <consortium name="The Broad Institute Genome Sequencing Center for Infectious Disease"/>
            <person name="Wu L."/>
            <person name="Ma J."/>
        </authorList>
    </citation>
    <scope>NUCLEOTIDE SEQUENCE [LARGE SCALE GENOMIC DNA]</scope>
    <source>
        <strain evidence="2 3">JCM 13008</strain>
    </source>
</reference>